<evidence type="ECO:0000313" key="1">
    <source>
        <dbReference type="EMBL" id="KAI4329932.1"/>
    </source>
</evidence>
<accession>A0ACB9N0K1</accession>
<dbReference type="Proteomes" id="UP001057402">
    <property type="component" value="Chromosome 8"/>
</dbReference>
<organism evidence="1 2">
    <name type="scientific">Melastoma candidum</name>
    <dbReference type="NCBI Taxonomy" id="119954"/>
    <lineage>
        <taxon>Eukaryota</taxon>
        <taxon>Viridiplantae</taxon>
        <taxon>Streptophyta</taxon>
        <taxon>Embryophyta</taxon>
        <taxon>Tracheophyta</taxon>
        <taxon>Spermatophyta</taxon>
        <taxon>Magnoliopsida</taxon>
        <taxon>eudicotyledons</taxon>
        <taxon>Gunneridae</taxon>
        <taxon>Pentapetalae</taxon>
        <taxon>rosids</taxon>
        <taxon>malvids</taxon>
        <taxon>Myrtales</taxon>
        <taxon>Melastomataceae</taxon>
        <taxon>Melastomatoideae</taxon>
        <taxon>Melastomateae</taxon>
        <taxon>Melastoma</taxon>
    </lineage>
</organism>
<dbReference type="EMBL" id="CM042887">
    <property type="protein sequence ID" value="KAI4329932.1"/>
    <property type="molecule type" value="Genomic_DNA"/>
</dbReference>
<name>A0ACB9N0K1_9MYRT</name>
<gene>
    <name evidence="1" type="ORF">MLD38_028258</name>
</gene>
<comment type="caution">
    <text evidence="1">The sequence shown here is derived from an EMBL/GenBank/DDBJ whole genome shotgun (WGS) entry which is preliminary data.</text>
</comment>
<protein>
    <submittedName>
        <fullName evidence="1">Uncharacterized protein</fullName>
    </submittedName>
</protein>
<evidence type="ECO:0000313" key="2">
    <source>
        <dbReference type="Proteomes" id="UP001057402"/>
    </source>
</evidence>
<sequence length="364" mass="39393">MVAASGRRMFLSLVLLLAIRGASSQTDSCSSNLSVTGLNFNTTGLACIVAWSSQDYILRFKQENADLWSFILSAPDASAYIAMGFSPTGQMVGSSAVVGWVTSSGIGTIKQYKLDGTTPGQVKPDQGSLSIQNNTAFVGTQSSRIYIAFQLNTAQPLPNVIYSIGPSGFLPQSSDQLIEHADRTSTTIDYSSGQSTSQKAPYTGLRRNHGILNMLSWGILMIVGILVARHCKNWDPVWFYAHIAIQSCAFVLGVVGIICGFVLENKLSVSVSSHKSLGIVILVLGCLQVLAILARPEKGTKSRRYWNWYHHTVGRILIVLAAANVFYGIHVGREASSWKAGYGITLAALIVVAVILEIRLFRQN</sequence>
<proteinExistence type="predicted"/>
<keyword evidence="2" id="KW-1185">Reference proteome</keyword>
<reference evidence="2" key="1">
    <citation type="journal article" date="2023" name="Front. Plant Sci.">
        <title>Chromosomal-level genome assembly of Melastoma candidum provides insights into trichome evolution.</title>
        <authorList>
            <person name="Zhong Y."/>
            <person name="Wu W."/>
            <person name="Sun C."/>
            <person name="Zou P."/>
            <person name="Liu Y."/>
            <person name="Dai S."/>
            <person name="Zhou R."/>
        </authorList>
    </citation>
    <scope>NUCLEOTIDE SEQUENCE [LARGE SCALE GENOMIC DNA]</scope>
</reference>